<keyword evidence="3" id="KW-1185">Reference proteome</keyword>
<gene>
    <name evidence="2" type="ORF">ACFO1S_16115</name>
</gene>
<dbReference type="Gene3D" id="3.10.490.10">
    <property type="entry name" value="Gamma-glutamyl cyclotransferase-like"/>
    <property type="match status" value="1"/>
</dbReference>
<dbReference type="InterPro" id="IPR036568">
    <property type="entry name" value="GGCT-like_sf"/>
</dbReference>
<name>A0ABV8SC52_9BACL</name>
<reference evidence="3" key="1">
    <citation type="journal article" date="2019" name="Int. J. Syst. Evol. Microbiol.">
        <title>The Global Catalogue of Microorganisms (GCM) 10K type strain sequencing project: providing services to taxonomists for standard genome sequencing and annotation.</title>
        <authorList>
            <consortium name="The Broad Institute Genomics Platform"/>
            <consortium name="The Broad Institute Genome Sequencing Center for Infectious Disease"/>
            <person name="Wu L."/>
            <person name="Ma J."/>
        </authorList>
    </citation>
    <scope>NUCLEOTIDE SEQUENCE [LARGE SCALE GENOMIC DNA]</scope>
    <source>
        <strain evidence="3">CGMCC 4.1641</strain>
    </source>
</reference>
<sequence>MSRAAPNKRTGAVRLFIYGSLLPGQYNHFVAEPFVLQAFPGQVRGKLADAGCYPALVIGSGGIVRGLWMDIAREGLPAIDELEEFFGIEEKNDYERVWVTDAENPAVEGWVYAWTDARGFPLTEEEWWPDVIRDKQDNNEKRQR</sequence>
<accession>A0ABV8SC52</accession>
<dbReference type="Pfam" id="PF06094">
    <property type="entry name" value="GGACT"/>
    <property type="match status" value="1"/>
</dbReference>
<organism evidence="2 3">
    <name type="scientific">Cohnella boryungensis</name>
    <dbReference type="NCBI Taxonomy" id="768479"/>
    <lineage>
        <taxon>Bacteria</taxon>
        <taxon>Bacillati</taxon>
        <taxon>Bacillota</taxon>
        <taxon>Bacilli</taxon>
        <taxon>Bacillales</taxon>
        <taxon>Paenibacillaceae</taxon>
        <taxon>Cohnella</taxon>
    </lineage>
</organism>
<dbReference type="EMBL" id="JBHSED010000035">
    <property type="protein sequence ID" value="MFC4304957.1"/>
    <property type="molecule type" value="Genomic_DNA"/>
</dbReference>
<evidence type="ECO:0000313" key="3">
    <source>
        <dbReference type="Proteomes" id="UP001595755"/>
    </source>
</evidence>
<protein>
    <submittedName>
        <fullName evidence="2">Gamma-glutamylcyclotransferase</fullName>
    </submittedName>
</protein>
<dbReference type="Proteomes" id="UP001595755">
    <property type="component" value="Unassembled WGS sequence"/>
</dbReference>
<dbReference type="CDD" id="cd06661">
    <property type="entry name" value="GGCT_like"/>
    <property type="match status" value="1"/>
</dbReference>
<dbReference type="InterPro" id="IPR013024">
    <property type="entry name" value="GGCT-like"/>
</dbReference>
<dbReference type="InterPro" id="IPR009288">
    <property type="entry name" value="AIG2-like_dom"/>
</dbReference>
<proteinExistence type="predicted"/>
<feature type="domain" description="Gamma-glutamylcyclotransferase AIG2-like" evidence="1">
    <location>
        <begin position="15"/>
        <end position="128"/>
    </location>
</feature>
<evidence type="ECO:0000259" key="1">
    <source>
        <dbReference type="Pfam" id="PF06094"/>
    </source>
</evidence>
<dbReference type="SUPFAM" id="SSF110857">
    <property type="entry name" value="Gamma-glutamyl cyclotransferase-like"/>
    <property type="match status" value="1"/>
</dbReference>
<comment type="caution">
    <text evidence="2">The sequence shown here is derived from an EMBL/GenBank/DDBJ whole genome shotgun (WGS) entry which is preliminary data.</text>
</comment>
<evidence type="ECO:0000313" key="2">
    <source>
        <dbReference type="EMBL" id="MFC4304957.1"/>
    </source>
</evidence>
<dbReference type="RefSeq" id="WP_204603587.1">
    <property type="nucleotide sequence ID" value="NZ_JBHSED010000035.1"/>
</dbReference>